<keyword evidence="3" id="KW-1185">Reference proteome</keyword>
<reference evidence="1 3" key="1">
    <citation type="journal article" date="2008" name="Science">
        <title>The Physcomitrella genome reveals evolutionary insights into the conquest of land by plants.</title>
        <authorList>
            <person name="Rensing S."/>
            <person name="Lang D."/>
            <person name="Zimmer A."/>
            <person name="Terry A."/>
            <person name="Salamov A."/>
            <person name="Shapiro H."/>
            <person name="Nishiyama T."/>
            <person name="Perroud P.-F."/>
            <person name="Lindquist E."/>
            <person name="Kamisugi Y."/>
            <person name="Tanahashi T."/>
            <person name="Sakakibara K."/>
            <person name="Fujita T."/>
            <person name="Oishi K."/>
            <person name="Shin-I T."/>
            <person name="Kuroki Y."/>
            <person name="Toyoda A."/>
            <person name="Suzuki Y."/>
            <person name="Hashimoto A."/>
            <person name="Yamaguchi K."/>
            <person name="Sugano A."/>
            <person name="Kohara Y."/>
            <person name="Fujiyama A."/>
            <person name="Anterola A."/>
            <person name="Aoki S."/>
            <person name="Ashton N."/>
            <person name="Barbazuk W.B."/>
            <person name="Barker E."/>
            <person name="Bennetzen J."/>
            <person name="Bezanilla M."/>
            <person name="Blankenship R."/>
            <person name="Cho S.H."/>
            <person name="Dutcher S."/>
            <person name="Estelle M."/>
            <person name="Fawcett J.A."/>
            <person name="Gundlach H."/>
            <person name="Hanada K."/>
            <person name="Heyl A."/>
            <person name="Hicks K.A."/>
            <person name="Hugh J."/>
            <person name="Lohr M."/>
            <person name="Mayer K."/>
            <person name="Melkozernov A."/>
            <person name="Murata T."/>
            <person name="Nelson D."/>
            <person name="Pils B."/>
            <person name="Prigge M."/>
            <person name="Reiss B."/>
            <person name="Renner T."/>
            <person name="Rombauts S."/>
            <person name="Rushton P."/>
            <person name="Sanderfoot A."/>
            <person name="Schween G."/>
            <person name="Shiu S.-H."/>
            <person name="Stueber K."/>
            <person name="Theodoulou F.L."/>
            <person name="Tu H."/>
            <person name="Van de Peer Y."/>
            <person name="Verrier P.J."/>
            <person name="Waters E."/>
            <person name="Wood A."/>
            <person name="Yang L."/>
            <person name="Cove D."/>
            <person name="Cuming A."/>
            <person name="Hasebe M."/>
            <person name="Lucas S."/>
            <person name="Mishler D.B."/>
            <person name="Reski R."/>
            <person name="Grigoriev I."/>
            <person name="Quatrano R.S."/>
            <person name="Boore J.L."/>
        </authorList>
    </citation>
    <scope>NUCLEOTIDE SEQUENCE [LARGE SCALE GENOMIC DNA]</scope>
    <source>
        <strain evidence="2 3">cv. Gransden 2004</strain>
    </source>
</reference>
<organism evidence="1">
    <name type="scientific">Physcomitrium patens</name>
    <name type="common">Spreading-leaved earth moss</name>
    <name type="synonym">Physcomitrella patens</name>
    <dbReference type="NCBI Taxonomy" id="3218"/>
    <lineage>
        <taxon>Eukaryota</taxon>
        <taxon>Viridiplantae</taxon>
        <taxon>Streptophyta</taxon>
        <taxon>Embryophyta</taxon>
        <taxon>Bryophyta</taxon>
        <taxon>Bryophytina</taxon>
        <taxon>Bryopsida</taxon>
        <taxon>Funariidae</taxon>
        <taxon>Funariales</taxon>
        <taxon>Funariaceae</taxon>
        <taxon>Physcomitrium</taxon>
    </lineage>
</organism>
<dbReference type="Gramene" id="Pp3c2_3621V3.1">
    <property type="protein sequence ID" value="PAC:32934308.CDS.1"/>
    <property type="gene ID" value="Pp3c2_3621"/>
</dbReference>
<dbReference type="InParanoid" id="A0A2K1L018"/>
<sequence>MCVFCLGKPSTSISPTYVRYFERQFVTLGTLAKSRRRFEIAPNAPSVSGPSPS</sequence>
<dbReference type="Gramene" id="Pp3c2_3621V3.2">
    <property type="protein sequence ID" value="PAC:32934309.CDS.1"/>
    <property type="gene ID" value="Pp3c2_3621"/>
</dbReference>
<reference evidence="2" key="3">
    <citation type="submission" date="2020-12" db="UniProtKB">
        <authorList>
            <consortium name="EnsemblPlants"/>
        </authorList>
    </citation>
    <scope>IDENTIFICATION</scope>
</reference>
<protein>
    <submittedName>
        <fullName evidence="1 2">Uncharacterized protein</fullName>
    </submittedName>
</protein>
<dbReference type="EnsemblPlants" id="Pp3c2_3621V3.2">
    <property type="protein sequence ID" value="PAC:32934309.CDS.1"/>
    <property type="gene ID" value="Pp3c2_3621"/>
</dbReference>
<gene>
    <name evidence="1" type="ORF">PHYPA_002163</name>
</gene>
<evidence type="ECO:0000313" key="3">
    <source>
        <dbReference type="Proteomes" id="UP000006727"/>
    </source>
</evidence>
<reference evidence="1 3" key="2">
    <citation type="journal article" date="2018" name="Plant J.">
        <title>The Physcomitrella patens chromosome-scale assembly reveals moss genome structure and evolution.</title>
        <authorList>
            <person name="Lang D."/>
            <person name="Ullrich K.K."/>
            <person name="Murat F."/>
            <person name="Fuchs J."/>
            <person name="Jenkins J."/>
            <person name="Haas F.B."/>
            <person name="Piednoel M."/>
            <person name="Gundlach H."/>
            <person name="Van Bel M."/>
            <person name="Meyberg R."/>
            <person name="Vives C."/>
            <person name="Morata J."/>
            <person name="Symeonidi A."/>
            <person name="Hiss M."/>
            <person name="Muchero W."/>
            <person name="Kamisugi Y."/>
            <person name="Saleh O."/>
            <person name="Blanc G."/>
            <person name="Decker E.L."/>
            <person name="van Gessel N."/>
            <person name="Grimwood J."/>
            <person name="Hayes R.D."/>
            <person name="Graham S.W."/>
            <person name="Gunter L.E."/>
            <person name="McDaniel S.F."/>
            <person name="Hoernstein S.N.W."/>
            <person name="Larsson A."/>
            <person name="Li F.W."/>
            <person name="Perroud P.F."/>
            <person name="Phillips J."/>
            <person name="Ranjan P."/>
            <person name="Rokshar D.S."/>
            <person name="Rothfels C.J."/>
            <person name="Schneider L."/>
            <person name="Shu S."/>
            <person name="Stevenson D.W."/>
            <person name="Thummler F."/>
            <person name="Tillich M."/>
            <person name="Villarreal Aguilar J.C."/>
            <person name="Widiez T."/>
            <person name="Wong G.K."/>
            <person name="Wymore A."/>
            <person name="Zhang Y."/>
            <person name="Zimmer A.D."/>
            <person name="Quatrano R.S."/>
            <person name="Mayer K.F.X."/>
            <person name="Goodstein D."/>
            <person name="Casacuberta J.M."/>
            <person name="Vandepoele K."/>
            <person name="Reski R."/>
            <person name="Cuming A.C."/>
            <person name="Tuskan G.A."/>
            <person name="Maumus F."/>
            <person name="Salse J."/>
            <person name="Schmutz J."/>
            <person name="Rensing S.A."/>
        </authorList>
    </citation>
    <scope>NUCLEOTIDE SEQUENCE [LARGE SCALE GENOMIC DNA]</scope>
    <source>
        <strain evidence="2 3">cv. Gransden 2004</strain>
    </source>
</reference>
<dbReference type="EMBL" id="ABEU02000002">
    <property type="protein sequence ID" value="PNR59372.1"/>
    <property type="molecule type" value="Genomic_DNA"/>
</dbReference>
<name>A0A2K1L018_PHYPA</name>
<dbReference type="AlphaFoldDB" id="A0A2K1L018"/>
<dbReference type="EnsemblPlants" id="Pp3c2_3621V3.1">
    <property type="protein sequence ID" value="PAC:32934308.CDS.1"/>
    <property type="gene ID" value="Pp3c2_3621"/>
</dbReference>
<evidence type="ECO:0000313" key="2">
    <source>
        <dbReference type="EnsemblPlants" id="PAC:32934308.CDS.1"/>
    </source>
</evidence>
<proteinExistence type="predicted"/>
<accession>A0A2K1L018</accession>
<dbReference type="Proteomes" id="UP000006727">
    <property type="component" value="Chromosome 2"/>
</dbReference>
<evidence type="ECO:0000313" key="1">
    <source>
        <dbReference type="EMBL" id="PNR59372.1"/>
    </source>
</evidence>